<dbReference type="PANTHER" id="PTHR48106:SF18">
    <property type="entry name" value="QUINONE OXIDOREDUCTASE PIG3"/>
    <property type="match status" value="1"/>
</dbReference>
<dbReference type="PANTHER" id="PTHR48106">
    <property type="entry name" value="QUINONE OXIDOREDUCTASE PIG3-RELATED"/>
    <property type="match status" value="1"/>
</dbReference>
<dbReference type="KEGG" id="lenr:94171386"/>
<dbReference type="InterPro" id="IPR011032">
    <property type="entry name" value="GroES-like_sf"/>
</dbReference>
<reference evidence="4 5" key="1">
    <citation type="submission" date="2021-02" db="EMBL/GenBank/DDBJ databases">
        <title>Leishmania (Mundinia) enrietti genome sequencing and assembly.</title>
        <authorList>
            <person name="Almutairi H."/>
            <person name="Gatherer D."/>
        </authorList>
    </citation>
    <scope>NUCLEOTIDE SEQUENCE [LARGE SCALE GENOMIC DNA]</scope>
    <source>
        <strain evidence="4">CUR178</strain>
    </source>
</reference>
<protein>
    <recommendedName>
        <fullName evidence="3">Enoyl reductase (ER) domain-containing protein</fullName>
    </recommendedName>
</protein>
<keyword evidence="1" id="KW-0521">NADP</keyword>
<keyword evidence="5" id="KW-1185">Reference proteome</keyword>
<dbReference type="InterPro" id="IPR013149">
    <property type="entry name" value="ADH-like_C"/>
</dbReference>
<dbReference type="Gene3D" id="3.40.50.720">
    <property type="entry name" value="NAD(P)-binding Rossmann-like Domain"/>
    <property type="match status" value="1"/>
</dbReference>
<organism evidence="4 5">
    <name type="scientific">Leishmania enriettii</name>
    <dbReference type="NCBI Taxonomy" id="5663"/>
    <lineage>
        <taxon>Eukaryota</taxon>
        <taxon>Discoba</taxon>
        <taxon>Euglenozoa</taxon>
        <taxon>Kinetoplastea</taxon>
        <taxon>Metakinetoplastina</taxon>
        <taxon>Trypanosomatida</taxon>
        <taxon>Trypanosomatidae</taxon>
        <taxon>Leishmaniinae</taxon>
        <taxon>Leishmania</taxon>
    </lineage>
</organism>
<dbReference type="InterPro" id="IPR020843">
    <property type="entry name" value="ER"/>
</dbReference>
<dbReference type="GO" id="GO:0016651">
    <property type="term" value="F:oxidoreductase activity, acting on NAD(P)H"/>
    <property type="evidence" value="ECO:0007669"/>
    <property type="project" value="TreeGrafter"/>
</dbReference>
<dbReference type="SUPFAM" id="SSF51735">
    <property type="entry name" value="NAD(P)-binding Rossmann-fold domains"/>
    <property type="match status" value="1"/>
</dbReference>
<evidence type="ECO:0000259" key="3">
    <source>
        <dbReference type="SMART" id="SM00829"/>
    </source>
</evidence>
<evidence type="ECO:0000313" key="5">
    <source>
        <dbReference type="Proteomes" id="UP000674179"/>
    </source>
</evidence>
<evidence type="ECO:0000256" key="1">
    <source>
        <dbReference type="ARBA" id="ARBA00022857"/>
    </source>
</evidence>
<comment type="caution">
    <text evidence="4">The sequence shown here is derived from an EMBL/GenBank/DDBJ whole genome shotgun (WGS) entry which is preliminary data.</text>
</comment>
<proteinExistence type="predicted"/>
<dbReference type="AlphaFoldDB" id="A0A836GKK5"/>
<dbReference type="RefSeq" id="XP_067691247.1">
    <property type="nucleotide sequence ID" value="XM_067835876.1"/>
</dbReference>
<evidence type="ECO:0000256" key="2">
    <source>
        <dbReference type="ARBA" id="ARBA00023002"/>
    </source>
</evidence>
<dbReference type="InterPro" id="IPR013154">
    <property type="entry name" value="ADH-like_N"/>
</dbReference>
<accession>A0A836GKK5</accession>
<dbReference type="Pfam" id="PF08240">
    <property type="entry name" value="ADH_N"/>
    <property type="match status" value="1"/>
</dbReference>
<dbReference type="SMART" id="SM00829">
    <property type="entry name" value="PKS_ER"/>
    <property type="match status" value="1"/>
</dbReference>
<gene>
    <name evidence="4" type="ORF">CUR178_04165</name>
</gene>
<dbReference type="Gene3D" id="3.90.180.10">
    <property type="entry name" value="Medium-chain alcohol dehydrogenases, catalytic domain"/>
    <property type="match status" value="1"/>
</dbReference>
<keyword evidence="2" id="KW-0560">Oxidoreductase</keyword>
<dbReference type="GO" id="GO:0070402">
    <property type="term" value="F:NADPH binding"/>
    <property type="evidence" value="ECO:0007669"/>
    <property type="project" value="TreeGrafter"/>
</dbReference>
<evidence type="ECO:0000313" key="4">
    <source>
        <dbReference type="EMBL" id="KAG5474054.1"/>
    </source>
</evidence>
<dbReference type="InterPro" id="IPR036291">
    <property type="entry name" value="NAD(P)-bd_dom_sf"/>
</dbReference>
<dbReference type="Proteomes" id="UP000674179">
    <property type="component" value="Chromosome 29"/>
</dbReference>
<sequence>MMRTVTLKGFGGTDVLQISRIPKAFINRGRNLLIKVCAAGINRADAAQRHGHYPPPKGSSKVMGPEVSGIVEQMEADVTGFKESDRVMALLPSGGYAEYAVAHEGSVIHIPKGYSFIEAAAIPQAFLTAWHALKYHGDCRKVQHVLVHAGASGIGMAVAQIVEKYFRATAVATSSESKVEACKNFASIYLARTPDETGMRFSPKVKSLLGEGAVDLVLESVFGGPCISEDAAVLAKDGRIVVLAFMGGAKVHFHRLPLLRQRAHAIFSKLRCQSDDYRQNLVDTFVKEVVPYMNERVIVPVANKTYL</sequence>
<dbReference type="OrthoDB" id="3509362at2759"/>
<feature type="domain" description="Enoyl reductase (ER)" evidence="3">
    <location>
        <begin position="11"/>
        <end position="299"/>
    </location>
</feature>
<dbReference type="EMBL" id="JAFHKP010000029">
    <property type="protein sequence ID" value="KAG5474054.1"/>
    <property type="molecule type" value="Genomic_DNA"/>
</dbReference>
<dbReference type="Pfam" id="PF00107">
    <property type="entry name" value="ADH_zinc_N"/>
    <property type="match status" value="1"/>
</dbReference>
<dbReference type="SUPFAM" id="SSF50129">
    <property type="entry name" value="GroES-like"/>
    <property type="match status" value="1"/>
</dbReference>
<dbReference type="GeneID" id="94171386"/>
<name>A0A836GKK5_LEIEN</name>